<sequence>MFHIIRLLFSFISPNDANERDTLYQQLNEAFETQNCEAVKNTFNSLQVRQLPISVEVRIKLADCYIISEDTARLNKQLTYLSYVRSPAQKSIILNQKAQLAAIKGDTLEAINLLKMAIETENTNTFVKRNYELLKKVYHPNDNRTPPPSAPKANNAAEEEVGGLVAATDAKDDELSSSTPPIIERAQALKLLDAMRANEYNKLPVLIDATADTLDFGNW</sequence>
<dbReference type="RefSeq" id="WP_111370295.1">
    <property type="nucleotide sequence ID" value="NZ_CP029480.1"/>
</dbReference>
<keyword evidence="3" id="KW-1185">Reference proteome</keyword>
<organism evidence="2 3">
    <name type="scientific">Arcticibacterium luteifluviistationis</name>
    <dbReference type="NCBI Taxonomy" id="1784714"/>
    <lineage>
        <taxon>Bacteria</taxon>
        <taxon>Pseudomonadati</taxon>
        <taxon>Bacteroidota</taxon>
        <taxon>Cytophagia</taxon>
        <taxon>Cytophagales</taxon>
        <taxon>Leadbetterellaceae</taxon>
        <taxon>Arcticibacterium</taxon>
    </lineage>
</organism>
<feature type="region of interest" description="Disordered" evidence="1">
    <location>
        <begin position="138"/>
        <end position="158"/>
    </location>
</feature>
<dbReference type="SUPFAM" id="SSF48452">
    <property type="entry name" value="TPR-like"/>
    <property type="match status" value="1"/>
</dbReference>
<evidence type="ECO:0000313" key="2">
    <source>
        <dbReference type="EMBL" id="AWV97193.1"/>
    </source>
</evidence>
<dbReference type="Gene3D" id="1.25.40.10">
    <property type="entry name" value="Tetratricopeptide repeat domain"/>
    <property type="match status" value="1"/>
</dbReference>
<dbReference type="Proteomes" id="UP000249873">
    <property type="component" value="Chromosome"/>
</dbReference>
<accession>A0A2Z4G806</accession>
<dbReference type="InterPro" id="IPR011990">
    <property type="entry name" value="TPR-like_helical_dom_sf"/>
</dbReference>
<evidence type="ECO:0000256" key="1">
    <source>
        <dbReference type="SAM" id="MobiDB-lite"/>
    </source>
</evidence>
<dbReference type="EMBL" id="CP029480">
    <property type="protein sequence ID" value="AWV97193.1"/>
    <property type="molecule type" value="Genomic_DNA"/>
</dbReference>
<name>A0A2Z4G806_9BACT</name>
<protein>
    <submittedName>
        <fullName evidence="2">Uncharacterized protein</fullName>
    </submittedName>
</protein>
<dbReference type="KEGG" id="als:DJ013_03005"/>
<reference evidence="2 3" key="1">
    <citation type="submission" date="2018-05" db="EMBL/GenBank/DDBJ databases">
        <title>Complete genome sequence of Arcticibacterium luteifluviistationis SM1504T, a cytophagaceae bacterium isolated from Arctic surface seawater.</title>
        <authorList>
            <person name="Li Y."/>
            <person name="Qin Q.-L."/>
        </authorList>
    </citation>
    <scope>NUCLEOTIDE SEQUENCE [LARGE SCALE GENOMIC DNA]</scope>
    <source>
        <strain evidence="2 3">SM1504</strain>
    </source>
</reference>
<dbReference type="AlphaFoldDB" id="A0A2Z4G806"/>
<gene>
    <name evidence="2" type="ORF">DJ013_03005</name>
</gene>
<proteinExistence type="predicted"/>
<evidence type="ECO:0000313" key="3">
    <source>
        <dbReference type="Proteomes" id="UP000249873"/>
    </source>
</evidence>